<keyword evidence="5 6" id="KW-0472">Membrane</keyword>
<keyword evidence="2 6" id="KW-0812">Transmembrane</keyword>
<feature type="transmembrane region" description="Helical" evidence="6">
    <location>
        <begin position="162"/>
        <end position="182"/>
    </location>
</feature>
<dbReference type="GO" id="GO:0070072">
    <property type="term" value="P:vacuolar proton-transporting V-type ATPase complex assembly"/>
    <property type="evidence" value="ECO:0007669"/>
    <property type="project" value="InterPro"/>
</dbReference>
<sequence>QMSALIDKSVCVRLTPALLAFLRDAATAPDGQLTADCLSSIRRILDSVESDNEASSCGVSFALIKSVRDCLASNAKQSPPPPPLWRLLVGSELLLPKPPDRPPNPELAARLERLRAEQAQREYDRMTADVRSTPLGSSYRNRQFHEADDSLGSQLRMVNRQLATVVNFLLTVGAAFAFGYKACELASSERSAPLVYKMAAGLLLAAVVFFADLYFVVKLDYLSGKKKAD</sequence>
<dbReference type="OrthoDB" id="19981at2759"/>
<dbReference type="EMBL" id="NIVC01003269">
    <property type="protein sequence ID" value="PAA52283.1"/>
    <property type="molecule type" value="Genomic_DNA"/>
</dbReference>
<name>A0A267DSL9_9PLAT</name>
<dbReference type="GO" id="GO:0005789">
    <property type="term" value="C:endoplasmic reticulum membrane"/>
    <property type="evidence" value="ECO:0007669"/>
    <property type="project" value="UniProtKB-SubCell"/>
</dbReference>
<evidence type="ECO:0000256" key="5">
    <source>
        <dbReference type="ARBA" id="ARBA00023136"/>
    </source>
</evidence>
<reference evidence="7 8" key="1">
    <citation type="submission" date="2017-06" db="EMBL/GenBank/DDBJ databases">
        <title>A platform for efficient transgenesis in Macrostomum lignano, a flatworm model organism for stem cell research.</title>
        <authorList>
            <person name="Berezikov E."/>
        </authorList>
    </citation>
    <scope>NUCLEOTIDE SEQUENCE [LARGE SCALE GENOMIC DNA]</scope>
    <source>
        <strain evidence="7">DV1</strain>
        <tissue evidence="7">Whole organism</tissue>
    </source>
</reference>
<evidence type="ECO:0000256" key="2">
    <source>
        <dbReference type="ARBA" id="ARBA00022692"/>
    </source>
</evidence>
<evidence type="ECO:0000256" key="3">
    <source>
        <dbReference type="ARBA" id="ARBA00022824"/>
    </source>
</evidence>
<keyword evidence="4 6" id="KW-1133">Transmembrane helix</keyword>
<evidence type="ECO:0008006" key="9">
    <source>
        <dbReference type="Google" id="ProtNLM"/>
    </source>
</evidence>
<evidence type="ECO:0000256" key="4">
    <source>
        <dbReference type="ARBA" id="ARBA00022989"/>
    </source>
</evidence>
<dbReference type="Proteomes" id="UP000215902">
    <property type="component" value="Unassembled WGS sequence"/>
</dbReference>
<dbReference type="PANTHER" id="PTHR31394:SF1">
    <property type="entry name" value="TRANSMEMBRANE PROTEIN 199"/>
    <property type="match status" value="1"/>
</dbReference>
<accession>A0A267DSL9</accession>
<evidence type="ECO:0000313" key="8">
    <source>
        <dbReference type="Proteomes" id="UP000215902"/>
    </source>
</evidence>
<keyword evidence="3" id="KW-0256">Endoplasmic reticulum</keyword>
<dbReference type="PANTHER" id="PTHR31394">
    <property type="entry name" value="TRANSMEMBRANE PROTEIN 199"/>
    <property type="match status" value="1"/>
</dbReference>
<organism evidence="7 8">
    <name type="scientific">Macrostomum lignano</name>
    <dbReference type="NCBI Taxonomy" id="282301"/>
    <lineage>
        <taxon>Eukaryota</taxon>
        <taxon>Metazoa</taxon>
        <taxon>Spiralia</taxon>
        <taxon>Lophotrochozoa</taxon>
        <taxon>Platyhelminthes</taxon>
        <taxon>Rhabditophora</taxon>
        <taxon>Macrostomorpha</taxon>
        <taxon>Macrostomida</taxon>
        <taxon>Macrostomidae</taxon>
        <taxon>Macrostomum</taxon>
    </lineage>
</organism>
<evidence type="ECO:0000256" key="6">
    <source>
        <dbReference type="SAM" id="Phobius"/>
    </source>
</evidence>
<dbReference type="InterPro" id="IPR021013">
    <property type="entry name" value="ATPase_Vma12"/>
</dbReference>
<comment type="subcellular location">
    <subcellularLocation>
        <location evidence="1">Endoplasmic reticulum membrane</location>
        <topology evidence="1">Multi-pass membrane protein</topology>
    </subcellularLocation>
</comment>
<comment type="caution">
    <text evidence="7">The sequence shown here is derived from an EMBL/GenBank/DDBJ whole genome shotgun (WGS) entry which is preliminary data.</text>
</comment>
<dbReference type="Pfam" id="PF11712">
    <property type="entry name" value="Vma12"/>
    <property type="match status" value="1"/>
</dbReference>
<gene>
    <name evidence="7" type="ORF">BOX15_Mlig031802g2</name>
</gene>
<evidence type="ECO:0000256" key="1">
    <source>
        <dbReference type="ARBA" id="ARBA00004477"/>
    </source>
</evidence>
<feature type="non-terminal residue" evidence="7">
    <location>
        <position position="1"/>
    </location>
</feature>
<dbReference type="AlphaFoldDB" id="A0A267DSL9"/>
<keyword evidence="8" id="KW-1185">Reference proteome</keyword>
<dbReference type="STRING" id="282301.A0A267DSL9"/>
<feature type="transmembrane region" description="Helical" evidence="6">
    <location>
        <begin position="194"/>
        <end position="217"/>
    </location>
</feature>
<evidence type="ECO:0000313" key="7">
    <source>
        <dbReference type="EMBL" id="PAA52283.1"/>
    </source>
</evidence>
<protein>
    <recommendedName>
        <fullName evidence="9">Transmembrane protein 199</fullName>
    </recommendedName>
</protein>
<proteinExistence type="predicted"/>